<accession>A0ABR2IJL4</accession>
<sequence length="146" mass="16374">MAHQELDMKACRIAATLPGCLVFNTTVASGDSGLLRTNSAIYDVEGQVLGSLARGWPDQIFTQRPPRNNRDALDFIVLCASVDSAYTSSDSNLIKSLADDMWWWLCVMLVERISASPYVVRRVEVGQIYMAKWKNCNPRWKTVVLC</sequence>
<dbReference type="EMBL" id="JAPCWZ010000005">
    <property type="protein sequence ID" value="KAK8863368.1"/>
    <property type="molecule type" value="Genomic_DNA"/>
</dbReference>
<keyword evidence="2" id="KW-1185">Reference proteome</keyword>
<name>A0ABR2IJL4_9PEZI</name>
<evidence type="ECO:0000313" key="2">
    <source>
        <dbReference type="Proteomes" id="UP001390339"/>
    </source>
</evidence>
<proteinExistence type="predicted"/>
<dbReference type="Proteomes" id="UP001390339">
    <property type="component" value="Unassembled WGS sequence"/>
</dbReference>
<comment type="caution">
    <text evidence="1">The sequence shown here is derived from an EMBL/GenBank/DDBJ whole genome shotgun (WGS) entry which is preliminary data.</text>
</comment>
<organism evidence="1 2">
    <name type="scientific">Apiospora arundinis</name>
    <dbReference type="NCBI Taxonomy" id="335852"/>
    <lineage>
        <taxon>Eukaryota</taxon>
        <taxon>Fungi</taxon>
        <taxon>Dikarya</taxon>
        <taxon>Ascomycota</taxon>
        <taxon>Pezizomycotina</taxon>
        <taxon>Sordariomycetes</taxon>
        <taxon>Xylariomycetidae</taxon>
        <taxon>Amphisphaeriales</taxon>
        <taxon>Apiosporaceae</taxon>
        <taxon>Apiospora</taxon>
    </lineage>
</organism>
<evidence type="ECO:0000313" key="1">
    <source>
        <dbReference type="EMBL" id="KAK8863368.1"/>
    </source>
</evidence>
<protein>
    <submittedName>
        <fullName evidence="1">Heterokaryon incompatibility protein-domain-containing protein</fullName>
    </submittedName>
</protein>
<reference evidence="1 2" key="1">
    <citation type="journal article" date="2024" name="IMA Fungus">
        <title>Apiospora arundinis, a panoply of carbohydrate-active enzymes and secondary metabolites.</title>
        <authorList>
            <person name="Sorensen T."/>
            <person name="Petersen C."/>
            <person name="Muurmann A.T."/>
            <person name="Christiansen J.V."/>
            <person name="Brundto M.L."/>
            <person name="Overgaard C.K."/>
            <person name="Boysen A.T."/>
            <person name="Wollenberg R.D."/>
            <person name="Larsen T.O."/>
            <person name="Sorensen J.L."/>
            <person name="Nielsen K.L."/>
            <person name="Sondergaard T.E."/>
        </authorList>
    </citation>
    <scope>NUCLEOTIDE SEQUENCE [LARGE SCALE GENOMIC DNA]</scope>
    <source>
        <strain evidence="1 2">AAU 773</strain>
    </source>
</reference>
<gene>
    <name evidence="1" type="ORF">PGQ11_009603</name>
</gene>